<dbReference type="Proteomes" id="UP000001876">
    <property type="component" value="Unassembled WGS sequence"/>
</dbReference>
<name>C1MN32_MICPC</name>
<protein>
    <submittedName>
        <fullName evidence="3">Predicted protein</fullName>
    </submittedName>
</protein>
<evidence type="ECO:0000256" key="1">
    <source>
        <dbReference type="SAM" id="Coils"/>
    </source>
</evidence>
<reference evidence="3 4" key="1">
    <citation type="journal article" date="2009" name="Science">
        <title>Green evolution and dynamic adaptations revealed by genomes of the marine picoeukaryotes Micromonas.</title>
        <authorList>
            <person name="Worden A.Z."/>
            <person name="Lee J.H."/>
            <person name="Mock T."/>
            <person name="Rouze P."/>
            <person name="Simmons M.P."/>
            <person name="Aerts A.L."/>
            <person name="Allen A.E."/>
            <person name="Cuvelier M.L."/>
            <person name="Derelle E."/>
            <person name="Everett M.V."/>
            <person name="Foulon E."/>
            <person name="Grimwood J."/>
            <person name="Gundlach H."/>
            <person name="Henrissat B."/>
            <person name="Napoli C."/>
            <person name="McDonald S.M."/>
            <person name="Parker M.S."/>
            <person name="Rombauts S."/>
            <person name="Salamov A."/>
            <person name="Von Dassow P."/>
            <person name="Badger J.H."/>
            <person name="Coutinho P.M."/>
            <person name="Demir E."/>
            <person name="Dubchak I."/>
            <person name="Gentemann C."/>
            <person name="Eikrem W."/>
            <person name="Gready J.E."/>
            <person name="John U."/>
            <person name="Lanier W."/>
            <person name="Lindquist E.A."/>
            <person name="Lucas S."/>
            <person name="Mayer K.F."/>
            <person name="Moreau H."/>
            <person name="Not F."/>
            <person name="Otillar R."/>
            <person name="Panaud O."/>
            <person name="Pangilinan J."/>
            <person name="Paulsen I."/>
            <person name="Piegu B."/>
            <person name="Poliakov A."/>
            <person name="Robbens S."/>
            <person name="Schmutz J."/>
            <person name="Toulza E."/>
            <person name="Wyss T."/>
            <person name="Zelensky A."/>
            <person name="Zhou K."/>
            <person name="Armbrust E.V."/>
            <person name="Bhattacharya D."/>
            <person name="Goodenough U.W."/>
            <person name="Van de Peer Y."/>
            <person name="Grigoriev I.V."/>
        </authorList>
    </citation>
    <scope>NUCLEOTIDE SEQUENCE [LARGE SCALE GENOMIC DNA]</scope>
    <source>
        <strain evidence="3 4">CCMP1545</strain>
    </source>
</reference>
<evidence type="ECO:0000256" key="2">
    <source>
        <dbReference type="SAM" id="MobiDB-lite"/>
    </source>
</evidence>
<feature type="region of interest" description="Disordered" evidence="2">
    <location>
        <begin position="40"/>
        <end position="100"/>
    </location>
</feature>
<feature type="compositionally biased region" description="Acidic residues" evidence="2">
    <location>
        <begin position="65"/>
        <end position="82"/>
    </location>
</feature>
<feature type="coiled-coil region" evidence="1">
    <location>
        <begin position="365"/>
        <end position="406"/>
    </location>
</feature>
<dbReference type="AlphaFoldDB" id="C1MN32"/>
<evidence type="ECO:0000313" key="4">
    <source>
        <dbReference type="Proteomes" id="UP000001876"/>
    </source>
</evidence>
<gene>
    <name evidence="3" type="ORF">MICPUCDRAFT_56759</name>
</gene>
<sequence>MPRRDSKASGGAGALSFFQSLSASERAELLDIAPMLRGVRHEAPPVDPPTERVGDVLGVVGGGDSSDDSDASSGADDDDDETGTGTTRAAGARRARRRRRDADIEDIDDRAIASATATTPATIRRGVIKTPLTSTSTRAGVSGGASPYAPSDVTRDIANRESDLRFEVERLRATNARLESECDAARARLDASRRAHLATECALTEQTRALDDARTRAIGEGAMRAGAAEDACARQRRMLRDLAVASEGLARDNAALSAELDACRARLERSCEDNRALHDKVRSAQRLYLAGQRDAEARVEEDDLRGGWARKMDALCANEALSESRPPASFTGVRNARSLSVTGGSTPPATTSRSDNPNSTNRHVAGDLFQERQKLRHEVSRLTRRLRDAANRASNAEEELRRVKEIAAERRMADARRRDRDRKQLAGAVRRLRWLVERVSSLESAAKETDRYVEALEGKLLKAHARAINRAKTAKLKSHTPIASMGRGEMAYTLGAAGVGGTEWGRRIASPRFAADYADDDGSEADELLDGLNPPGNSTASGVGGVGRRFGSRERERGGARGAGDGEAREGGGGGRD</sequence>
<feature type="region of interest" description="Disordered" evidence="2">
    <location>
        <begin position="124"/>
        <end position="153"/>
    </location>
</feature>
<accession>C1MN32</accession>
<dbReference type="EMBL" id="GG663737">
    <property type="protein sequence ID" value="EEH59155.1"/>
    <property type="molecule type" value="Genomic_DNA"/>
</dbReference>
<evidence type="ECO:0000313" key="3">
    <source>
        <dbReference type="EMBL" id="EEH59155.1"/>
    </source>
</evidence>
<feature type="compositionally biased region" description="Basic and acidic residues" evidence="2">
    <location>
        <begin position="40"/>
        <end position="54"/>
    </location>
</feature>
<organism evidence="4">
    <name type="scientific">Micromonas pusilla (strain CCMP1545)</name>
    <name type="common">Picoplanktonic green alga</name>
    <dbReference type="NCBI Taxonomy" id="564608"/>
    <lineage>
        <taxon>Eukaryota</taxon>
        <taxon>Viridiplantae</taxon>
        <taxon>Chlorophyta</taxon>
        <taxon>Mamiellophyceae</taxon>
        <taxon>Mamiellales</taxon>
        <taxon>Mamiellaceae</taxon>
        <taxon>Micromonas</taxon>
    </lineage>
</organism>
<keyword evidence="4" id="KW-1185">Reference proteome</keyword>
<feature type="coiled-coil region" evidence="1">
    <location>
        <begin position="161"/>
        <end position="195"/>
    </location>
</feature>
<feature type="compositionally biased region" description="Basic and acidic residues" evidence="2">
    <location>
        <begin position="551"/>
        <end position="577"/>
    </location>
</feature>
<keyword evidence="1" id="KW-0175">Coiled coil</keyword>
<dbReference type="KEGG" id="mpp:MICPUCDRAFT_56759"/>
<feature type="region of interest" description="Disordered" evidence="2">
    <location>
        <begin position="524"/>
        <end position="577"/>
    </location>
</feature>
<feature type="compositionally biased region" description="Polar residues" evidence="2">
    <location>
        <begin position="337"/>
        <end position="362"/>
    </location>
</feature>
<proteinExistence type="predicted"/>
<dbReference type="GeneID" id="9682472"/>
<dbReference type="RefSeq" id="XP_003057510.1">
    <property type="nucleotide sequence ID" value="XM_003057464.1"/>
</dbReference>
<feature type="region of interest" description="Disordered" evidence="2">
    <location>
        <begin position="322"/>
        <end position="363"/>
    </location>
</feature>